<dbReference type="Proteomes" id="UP000326994">
    <property type="component" value="Unassembled WGS sequence"/>
</dbReference>
<dbReference type="EMBL" id="BKCF01000001">
    <property type="protein sequence ID" value="GEQ84809.1"/>
    <property type="molecule type" value="Genomic_DNA"/>
</dbReference>
<dbReference type="InterPro" id="IPR026444">
    <property type="entry name" value="Secre_tail"/>
</dbReference>
<dbReference type="NCBIfam" id="TIGR04183">
    <property type="entry name" value="Por_Secre_tail"/>
    <property type="match status" value="1"/>
</dbReference>
<evidence type="ECO:0000259" key="3">
    <source>
        <dbReference type="Pfam" id="PF18962"/>
    </source>
</evidence>
<evidence type="ECO:0000313" key="5">
    <source>
        <dbReference type="Proteomes" id="UP000326994"/>
    </source>
</evidence>
<dbReference type="Pfam" id="PF18962">
    <property type="entry name" value="Por_Secre_tail"/>
    <property type="match status" value="1"/>
</dbReference>
<evidence type="ECO:0000256" key="2">
    <source>
        <dbReference type="SAM" id="SignalP"/>
    </source>
</evidence>
<organism evidence="4 5">
    <name type="scientific">Patiriisocius marinistellae</name>
    <dbReference type="NCBI Taxonomy" id="2494560"/>
    <lineage>
        <taxon>Bacteria</taxon>
        <taxon>Pseudomonadati</taxon>
        <taxon>Bacteroidota</taxon>
        <taxon>Flavobacteriia</taxon>
        <taxon>Flavobacteriales</taxon>
        <taxon>Flavobacteriaceae</taxon>
        <taxon>Patiriisocius</taxon>
    </lineage>
</organism>
<dbReference type="AlphaFoldDB" id="A0A5J4FXI8"/>
<feature type="domain" description="Secretion system C-terminal sorting" evidence="3">
    <location>
        <begin position="159"/>
        <end position="227"/>
    </location>
</feature>
<feature type="chain" id="PRO_5023880686" description="Secretion system C-terminal sorting domain-containing protein" evidence="2">
    <location>
        <begin position="19"/>
        <end position="231"/>
    </location>
</feature>
<protein>
    <recommendedName>
        <fullName evidence="3">Secretion system C-terminal sorting domain-containing protein</fullName>
    </recommendedName>
</protein>
<proteinExistence type="predicted"/>
<feature type="signal peptide" evidence="2">
    <location>
        <begin position="1"/>
        <end position="18"/>
    </location>
</feature>
<accession>A0A5J4FXI8</accession>
<gene>
    <name evidence="4" type="ORF">ULMS_03170</name>
</gene>
<reference evidence="4 5" key="1">
    <citation type="submission" date="2019-08" db="EMBL/GenBank/DDBJ databases">
        <title>Ulvibacter marinistellae sp. nov., isolated from a starfish, Patiria pectinifera.</title>
        <authorList>
            <person name="Kawano K."/>
            <person name="Ushijima N."/>
            <person name="Kihara M."/>
            <person name="Itoh H."/>
        </authorList>
    </citation>
    <scope>NUCLEOTIDE SEQUENCE [LARGE SCALE GENOMIC DNA]</scope>
    <source>
        <strain evidence="4 5">KK4</strain>
    </source>
</reference>
<evidence type="ECO:0000313" key="4">
    <source>
        <dbReference type="EMBL" id="GEQ84809.1"/>
    </source>
</evidence>
<dbReference type="RefSeq" id="WP_151892748.1">
    <property type="nucleotide sequence ID" value="NZ_BKCF01000001.1"/>
</dbReference>
<evidence type="ECO:0000256" key="1">
    <source>
        <dbReference type="ARBA" id="ARBA00022729"/>
    </source>
</evidence>
<keyword evidence="1 2" id="KW-0732">Signal</keyword>
<sequence>MKNILFALIMLQGILLSAQDPQLFSTTWYLRNIVVNNTDNFPPVIARLEFYDSNPYGISLGICEDFYSSQLTFNNTEETFSIFGGWLSGAGDCNNQTFETYRLFYYNFYEGNESMPFEYLITQTGNELSLIITAGNGDKAFYGNTMLSTQEQSKLRITLFPNPAKDVLMISTTNIESSTVIIYNMLGKEVMTAVIDTNLHQLNVASLRAGMYLIQVTASDGKKQTFKFIKE</sequence>
<comment type="caution">
    <text evidence="4">The sequence shown here is derived from an EMBL/GenBank/DDBJ whole genome shotgun (WGS) entry which is preliminary data.</text>
</comment>
<name>A0A5J4FXI8_9FLAO</name>
<dbReference type="OrthoDB" id="1433593at2"/>
<keyword evidence="5" id="KW-1185">Reference proteome</keyword>